<dbReference type="InterPro" id="IPR002259">
    <property type="entry name" value="Eqnu_transpt"/>
</dbReference>
<proteinExistence type="inferred from homology"/>
<evidence type="ECO:0000313" key="9">
    <source>
        <dbReference type="EMBL" id="KAL1305844.1"/>
    </source>
</evidence>
<evidence type="ECO:0000313" key="10">
    <source>
        <dbReference type="Proteomes" id="UP001562354"/>
    </source>
</evidence>
<evidence type="ECO:0000256" key="4">
    <source>
        <dbReference type="ARBA" id="ARBA00022692"/>
    </source>
</evidence>
<name>A0ABR3PIA8_9PEZI</name>
<dbReference type="InterPro" id="IPR036259">
    <property type="entry name" value="MFS_trans_sf"/>
</dbReference>
<protein>
    <recommendedName>
        <fullName evidence="11">Nucleoside transporter family</fullName>
    </recommendedName>
</protein>
<dbReference type="PANTHER" id="PTHR10332:SF88">
    <property type="entry name" value="EQUILIBRATIVE NUCLEOSIDE TRANSPORTER 1, ISOFORM A"/>
    <property type="match status" value="1"/>
</dbReference>
<keyword evidence="5 8" id="KW-1133">Transmembrane helix</keyword>
<keyword evidence="3" id="KW-0813">Transport</keyword>
<evidence type="ECO:0000256" key="2">
    <source>
        <dbReference type="ARBA" id="ARBA00007965"/>
    </source>
</evidence>
<organism evidence="9 10">
    <name type="scientific">Neodothiora populina</name>
    <dbReference type="NCBI Taxonomy" id="2781224"/>
    <lineage>
        <taxon>Eukaryota</taxon>
        <taxon>Fungi</taxon>
        <taxon>Dikarya</taxon>
        <taxon>Ascomycota</taxon>
        <taxon>Pezizomycotina</taxon>
        <taxon>Dothideomycetes</taxon>
        <taxon>Dothideomycetidae</taxon>
        <taxon>Dothideales</taxon>
        <taxon>Dothioraceae</taxon>
        <taxon>Neodothiora</taxon>
    </lineage>
</organism>
<evidence type="ECO:0000256" key="3">
    <source>
        <dbReference type="ARBA" id="ARBA00022448"/>
    </source>
</evidence>
<feature type="transmembrane region" description="Helical" evidence="8">
    <location>
        <begin position="396"/>
        <end position="421"/>
    </location>
</feature>
<comment type="subcellular location">
    <subcellularLocation>
        <location evidence="1">Membrane</location>
        <topology evidence="1">Multi-pass membrane protein</topology>
    </subcellularLocation>
</comment>
<dbReference type="RefSeq" id="XP_069202117.1">
    <property type="nucleotide sequence ID" value="XM_069343564.1"/>
</dbReference>
<keyword evidence="10" id="KW-1185">Reference proteome</keyword>
<feature type="transmembrane region" description="Helical" evidence="8">
    <location>
        <begin position="433"/>
        <end position="456"/>
    </location>
</feature>
<feature type="transmembrane region" description="Helical" evidence="8">
    <location>
        <begin position="143"/>
        <end position="168"/>
    </location>
</feature>
<evidence type="ECO:0008006" key="11">
    <source>
        <dbReference type="Google" id="ProtNLM"/>
    </source>
</evidence>
<dbReference type="PIRSF" id="PIRSF016379">
    <property type="entry name" value="ENT"/>
    <property type="match status" value="1"/>
</dbReference>
<evidence type="ECO:0000256" key="1">
    <source>
        <dbReference type="ARBA" id="ARBA00004141"/>
    </source>
</evidence>
<dbReference type="SUPFAM" id="SSF103473">
    <property type="entry name" value="MFS general substrate transporter"/>
    <property type="match status" value="1"/>
</dbReference>
<evidence type="ECO:0000256" key="8">
    <source>
        <dbReference type="SAM" id="Phobius"/>
    </source>
</evidence>
<keyword evidence="6 8" id="KW-0472">Membrane</keyword>
<dbReference type="PANTHER" id="PTHR10332">
    <property type="entry name" value="EQUILIBRATIVE NUCLEOSIDE TRANSPORTER"/>
    <property type="match status" value="1"/>
</dbReference>
<feature type="transmembrane region" description="Helical" evidence="8">
    <location>
        <begin position="43"/>
        <end position="63"/>
    </location>
</feature>
<keyword evidence="4 8" id="KW-0812">Transmembrane</keyword>
<dbReference type="PRINTS" id="PR01130">
    <property type="entry name" value="DERENTRNSPRT"/>
</dbReference>
<dbReference type="EMBL" id="JBFMKM010000005">
    <property type="protein sequence ID" value="KAL1305844.1"/>
    <property type="molecule type" value="Genomic_DNA"/>
</dbReference>
<evidence type="ECO:0000256" key="5">
    <source>
        <dbReference type="ARBA" id="ARBA00022989"/>
    </source>
</evidence>
<comment type="similarity">
    <text evidence="2">Belongs to the SLC29A/ENT transporter (TC 2.A.57) family.</text>
</comment>
<dbReference type="Proteomes" id="UP001562354">
    <property type="component" value="Unassembled WGS sequence"/>
</dbReference>
<feature type="transmembrane region" description="Helical" evidence="8">
    <location>
        <begin position="180"/>
        <end position="202"/>
    </location>
</feature>
<feature type="region of interest" description="Disordered" evidence="7">
    <location>
        <begin position="205"/>
        <end position="225"/>
    </location>
</feature>
<reference evidence="9 10" key="1">
    <citation type="submission" date="2024-07" db="EMBL/GenBank/DDBJ databases">
        <title>Draft sequence of the Neodothiora populina.</title>
        <authorList>
            <person name="Drown D.D."/>
            <person name="Schuette U.S."/>
            <person name="Buechlein A.B."/>
            <person name="Rusch D.R."/>
            <person name="Winton L.W."/>
            <person name="Adams G.A."/>
        </authorList>
    </citation>
    <scope>NUCLEOTIDE SEQUENCE [LARGE SCALE GENOMIC DNA]</scope>
    <source>
        <strain evidence="9 10">CPC 39397</strain>
    </source>
</reference>
<gene>
    <name evidence="9" type="ORF">AAFC00_004001</name>
</gene>
<dbReference type="GeneID" id="95977701"/>
<feature type="transmembrane region" description="Helical" evidence="8">
    <location>
        <begin position="83"/>
        <end position="101"/>
    </location>
</feature>
<feature type="transmembrane region" description="Helical" evidence="8">
    <location>
        <begin position="232"/>
        <end position="254"/>
    </location>
</feature>
<evidence type="ECO:0000256" key="7">
    <source>
        <dbReference type="SAM" id="MobiDB-lite"/>
    </source>
</evidence>
<accession>A0ABR3PIA8</accession>
<sequence length="458" mass="49964">MYNIKKLWQREQPYEPVTGQSTDDEREDDDEIQPTTGFSWLEYLVFLTLGVAMLWAWNMLLAAGPYFQRRFSSSAWISHNFQAAELSVSSITNLGSMVILSKMQAKASYSRRIVVALIMNIIAFTLLALSTTVLSGIEADAYFVFIICIVFTTSLATAFCQNGVFAFVAGFGQERYTQGIMTGQAVAGVLPCIAQIVSVLSVRKGPPPAPHSDVDDAATDRPGPPPVPSKAAFAYFLTATAISVFTLVAFIYLLRRHQRSKAALSGLATSISSLVEHERKPVPFSVLFRKLRWLAGGVFITFAITMFFPVFTQMILSVRDPAVTSPILHPPSFIPLAFLFWNSGDLLGRLIPALPQLSLTSRPKLIFVLAISRVIFIPLYQLCNIRGHGAIVNSDVFYLVVVQLLFGMSNGYVGSICMMGASEWVDPEEREAAGGFMGMCLVAGLAAGSLASFFAAGA</sequence>
<dbReference type="Pfam" id="PF01733">
    <property type="entry name" value="Nucleoside_tran"/>
    <property type="match status" value="1"/>
</dbReference>
<evidence type="ECO:0000256" key="6">
    <source>
        <dbReference type="ARBA" id="ARBA00023136"/>
    </source>
</evidence>
<feature type="transmembrane region" description="Helical" evidence="8">
    <location>
        <begin position="113"/>
        <end position="137"/>
    </location>
</feature>
<comment type="caution">
    <text evidence="9">The sequence shown here is derived from an EMBL/GenBank/DDBJ whole genome shotgun (WGS) entry which is preliminary data.</text>
</comment>
<feature type="transmembrane region" description="Helical" evidence="8">
    <location>
        <begin position="365"/>
        <end position="384"/>
    </location>
</feature>
<feature type="transmembrane region" description="Helical" evidence="8">
    <location>
        <begin position="293"/>
        <end position="316"/>
    </location>
</feature>